<protein>
    <submittedName>
        <fullName evidence="4">Anti-sigma factor</fullName>
    </submittedName>
</protein>
<evidence type="ECO:0000256" key="2">
    <source>
        <dbReference type="SAM" id="Phobius"/>
    </source>
</evidence>
<evidence type="ECO:0000313" key="4">
    <source>
        <dbReference type="EMBL" id="MDG0845885.1"/>
    </source>
</evidence>
<accession>A0A9X4L3S6</accession>
<dbReference type="GO" id="GO:0006417">
    <property type="term" value="P:regulation of translation"/>
    <property type="evidence" value="ECO:0007669"/>
    <property type="project" value="TreeGrafter"/>
</dbReference>
<dbReference type="InterPro" id="IPR018764">
    <property type="entry name" value="RskA_C"/>
</dbReference>
<name>A0A9X4L3S6_9STAP</name>
<dbReference type="GO" id="GO:0005886">
    <property type="term" value="C:plasma membrane"/>
    <property type="evidence" value="ECO:0007669"/>
    <property type="project" value="InterPro"/>
</dbReference>
<reference evidence="4" key="1">
    <citation type="submission" date="2022-05" db="EMBL/GenBank/DDBJ databases">
        <title>Comparative genomics of Staphylococcus equorum isolates.</title>
        <authorList>
            <person name="Luelf R.H."/>
        </authorList>
    </citation>
    <scope>NUCLEOTIDE SEQUENCE</scope>
    <source>
        <strain evidence="4">TMW 2.2497</strain>
    </source>
</reference>
<feature type="transmembrane region" description="Helical" evidence="2">
    <location>
        <begin position="123"/>
        <end position="146"/>
    </location>
</feature>
<dbReference type="Proteomes" id="UP001152422">
    <property type="component" value="Unassembled WGS sequence"/>
</dbReference>
<evidence type="ECO:0000313" key="5">
    <source>
        <dbReference type="Proteomes" id="UP001152422"/>
    </source>
</evidence>
<keyword evidence="2" id="KW-0472">Membrane</keyword>
<evidence type="ECO:0000256" key="1">
    <source>
        <dbReference type="SAM" id="MobiDB-lite"/>
    </source>
</evidence>
<feature type="compositionally biased region" description="Acidic residues" evidence="1">
    <location>
        <begin position="72"/>
        <end position="90"/>
    </location>
</feature>
<dbReference type="RefSeq" id="WP_277583093.1">
    <property type="nucleotide sequence ID" value="NZ_JAMBPY010000003.1"/>
</dbReference>
<keyword evidence="5" id="KW-1185">Reference proteome</keyword>
<organism evidence="4 5">
    <name type="scientific">Staphylococcus equorum</name>
    <dbReference type="NCBI Taxonomy" id="246432"/>
    <lineage>
        <taxon>Bacteria</taxon>
        <taxon>Bacillati</taxon>
        <taxon>Bacillota</taxon>
        <taxon>Bacilli</taxon>
        <taxon>Bacillales</taxon>
        <taxon>Staphylococcaceae</taxon>
        <taxon>Staphylococcus</taxon>
    </lineage>
</organism>
<dbReference type="Pfam" id="PF10099">
    <property type="entry name" value="RskA_C"/>
    <property type="match status" value="1"/>
</dbReference>
<dbReference type="GO" id="GO:0016989">
    <property type="term" value="F:sigma factor antagonist activity"/>
    <property type="evidence" value="ECO:0007669"/>
    <property type="project" value="TreeGrafter"/>
</dbReference>
<gene>
    <name evidence="4" type="ORF">M4L89_06560</name>
</gene>
<evidence type="ECO:0000259" key="3">
    <source>
        <dbReference type="Pfam" id="PF10099"/>
    </source>
</evidence>
<dbReference type="PANTHER" id="PTHR37461:SF1">
    <property type="entry name" value="ANTI-SIGMA-K FACTOR RSKA"/>
    <property type="match status" value="1"/>
</dbReference>
<sequence>MKDNKVDKLYDYFNGNLSESEKEQVEKELDLSSESHETLDDLNVLHDSLPYSNQEIEPPTGMKKRILTSVLDEDNNSNEEAEKEQQEDEIGTTSANNNHENQQIAHISKHKKKKSKSVITKRVSIGVIVALLFLSIIGNGVQYFGYKESQNQSSSMINTNDAKPINLNSMVRDEVQGQAYLSKSNGTKDRKLMVEANDIEPTEGNEVYQVWILKGEQAHPAGTFASANDKGMVVFDLSNVDVDKEDKIAITLEPSPNNKQPKGQMIMSSNEI</sequence>
<dbReference type="PANTHER" id="PTHR37461">
    <property type="entry name" value="ANTI-SIGMA-K FACTOR RSKA"/>
    <property type="match status" value="1"/>
</dbReference>
<dbReference type="AlphaFoldDB" id="A0A9X4L3S6"/>
<feature type="domain" description="Anti-sigma K factor RskA C-terminal" evidence="3">
    <location>
        <begin position="128"/>
        <end position="264"/>
    </location>
</feature>
<comment type="caution">
    <text evidence="4">The sequence shown here is derived from an EMBL/GenBank/DDBJ whole genome shotgun (WGS) entry which is preliminary data.</text>
</comment>
<keyword evidence="2" id="KW-1133">Transmembrane helix</keyword>
<proteinExistence type="predicted"/>
<keyword evidence="2" id="KW-0812">Transmembrane</keyword>
<dbReference type="EMBL" id="JAMBQA010000003">
    <property type="protein sequence ID" value="MDG0845885.1"/>
    <property type="molecule type" value="Genomic_DNA"/>
</dbReference>
<dbReference type="InterPro" id="IPR051474">
    <property type="entry name" value="Anti-sigma-K/W_factor"/>
</dbReference>
<feature type="region of interest" description="Disordered" evidence="1">
    <location>
        <begin position="72"/>
        <end position="99"/>
    </location>
</feature>